<organism evidence="1 2">
    <name type="scientific">Gymnopus androsaceus JB14</name>
    <dbReference type="NCBI Taxonomy" id="1447944"/>
    <lineage>
        <taxon>Eukaryota</taxon>
        <taxon>Fungi</taxon>
        <taxon>Dikarya</taxon>
        <taxon>Basidiomycota</taxon>
        <taxon>Agaricomycotina</taxon>
        <taxon>Agaricomycetes</taxon>
        <taxon>Agaricomycetidae</taxon>
        <taxon>Agaricales</taxon>
        <taxon>Marasmiineae</taxon>
        <taxon>Omphalotaceae</taxon>
        <taxon>Gymnopus</taxon>
    </lineage>
</organism>
<proteinExistence type="predicted"/>
<dbReference type="Proteomes" id="UP000799118">
    <property type="component" value="Unassembled WGS sequence"/>
</dbReference>
<gene>
    <name evidence="1" type="ORF">BT96DRAFT_447428</name>
</gene>
<dbReference type="EMBL" id="ML769420">
    <property type="protein sequence ID" value="KAE9404041.1"/>
    <property type="molecule type" value="Genomic_DNA"/>
</dbReference>
<evidence type="ECO:0000313" key="1">
    <source>
        <dbReference type="EMBL" id="KAE9404041.1"/>
    </source>
</evidence>
<keyword evidence="2" id="KW-1185">Reference proteome</keyword>
<evidence type="ECO:0000313" key="2">
    <source>
        <dbReference type="Proteomes" id="UP000799118"/>
    </source>
</evidence>
<dbReference type="AlphaFoldDB" id="A0A6A4I122"/>
<protein>
    <submittedName>
        <fullName evidence="1">Uncharacterized protein</fullName>
    </submittedName>
</protein>
<name>A0A6A4I122_9AGAR</name>
<accession>A0A6A4I122</accession>
<sequence>METAIPSFISPFFFVHTSTLTIASLCHHHPSAFGNACSHAPLFAPVLVQSYMYQGFSLALFHLSYLYTVCCYLFSIPPSLAYPPSHCIYIHCDIVPHRQSPFKYCLLLLSAIHVFMLSHTGRPFPFYDFFLLIYLKDPHIIDASCI</sequence>
<reference evidence="1" key="1">
    <citation type="journal article" date="2019" name="Environ. Microbiol.">
        <title>Fungal ecological strategies reflected in gene transcription - a case study of two litter decomposers.</title>
        <authorList>
            <person name="Barbi F."/>
            <person name="Kohler A."/>
            <person name="Barry K."/>
            <person name="Baskaran P."/>
            <person name="Daum C."/>
            <person name="Fauchery L."/>
            <person name="Ihrmark K."/>
            <person name="Kuo A."/>
            <person name="LaButti K."/>
            <person name="Lipzen A."/>
            <person name="Morin E."/>
            <person name="Grigoriev I.V."/>
            <person name="Henrissat B."/>
            <person name="Lindahl B."/>
            <person name="Martin F."/>
        </authorList>
    </citation>
    <scope>NUCLEOTIDE SEQUENCE</scope>
    <source>
        <strain evidence="1">JB14</strain>
    </source>
</reference>